<reference evidence="10" key="1">
    <citation type="submission" date="2018-07" db="EMBL/GenBank/DDBJ databases">
        <authorList>
            <person name="Peiro R."/>
            <person name="Begona"/>
            <person name="Cbmso G."/>
            <person name="Lopez M."/>
            <person name="Gonzalez S."/>
        </authorList>
    </citation>
    <scope>NUCLEOTIDE SEQUENCE [LARGE SCALE GENOMIC DNA]</scope>
</reference>
<keyword evidence="3" id="KW-0328">Glycosyltransferase</keyword>
<keyword evidence="6" id="KW-1133">Transmembrane helix</keyword>
<dbReference type="InterPro" id="IPR001675">
    <property type="entry name" value="Glyco_trans_29"/>
</dbReference>
<evidence type="ECO:0000313" key="9">
    <source>
        <dbReference type="EMBL" id="SSC64498.1"/>
    </source>
</evidence>
<dbReference type="EMBL" id="UEYP01000011">
    <property type="protein sequence ID" value="SSC64498.1"/>
    <property type="molecule type" value="Genomic_DNA"/>
</dbReference>
<evidence type="ECO:0000256" key="2">
    <source>
        <dbReference type="ARBA" id="ARBA00004308"/>
    </source>
</evidence>
<evidence type="ECO:0000256" key="7">
    <source>
        <dbReference type="ARBA" id="ARBA00023136"/>
    </source>
</evidence>
<evidence type="ECO:0008006" key="11">
    <source>
        <dbReference type="Google" id="ProtNLM"/>
    </source>
</evidence>
<dbReference type="GO" id="GO:0012505">
    <property type="term" value="C:endomembrane system"/>
    <property type="evidence" value="ECO:0007669"/>
    <property type="project" value="UniProtKB-SubCell"/>
</dbReference>
<evidence type="ECO:0000256" key="5">
    <source>
        <dbReference type="ARBA" id="ARBA00022692"/>
    </source>
</evidence>
<evidence type="ECO:0000256" key="4">
    <source>
        <dbReference type="ARBA" id="ARBA00022679"/>
    </source>
</evidence>
<dbReference type="OrthoDB" id="5614897at2"/>
<protein>
    <recommendedName>
        <fullName evidence="11">Glycosyltransferase family 29 (Sialyltransferase)</fullName>
    </recommendedName>
</protein>
<accession>A0A376A9T0</accession>
<sequence length="361" mass="40071">MNNAYARIVDILARALGASSLSLHGEGIAARQIADLPIASAPPAAAPVEPPLLISVNELEKTDPAALDALIEIRKAGATHHLFVVSTIFSLSLDDAGVNVNRTIERPEWWRNQLARHFPAVTQLPEVEPHEVIFLSWAPEPAVSRRLDKALKRMKLASRIRALPGRLLQPLRVKRARFMSERLLSHLLDGKSVALVGNAVSLRDKDHGAAIDASDIVIRCNRAPIITTRSHGTRTDWIATSIDIPREVADIRKASVILWMSPKLKRLPSWLFGWPQVFMNPKEANQQLAGRLGSRPSTGAMVIDLLSRSNCRSVELYGFDFFNGLSLSGVHTRETTPHDFGAEEVWVRQLLEMDSRFSLRL</sequence>
<dbReference type="Proteomes" id="UP000254764">
    <property type="component" value="Unassembled WGS sequence"/>
</dbReference>
<keyword evidence="10" id="KW-1185">Reference proteome</keyword>
<dbReference type="Pfam" id="PF00777">
    <property type="entry name" value="Glyco_transf_29"/>
    <property type="match status" value="1"/>
</dbReference>
<keyword evidence="8" id="KW-0325">Glycoprotein</keyword>
<keyword evidence="4" id="KW-0808">Transferase</keyword>
<proteinExistence type="predicted"/>
<evidence type="ECO:0000313" key="10">
    <source>
        <dbReference type="Proteomes" id="UP000254764"/>
    </source>
</evidence>
<dbReference type="RefSeq" id="WP_115671673.1">
    <property type="nucleotide sequence ID" value="NZ_UEYP01000011.1"/>
</dbReference>
<organism evidence="9 10">
    <name type="scientific">Ciceribacter selenitireducens ATCC BAA-1503</name>
    <dbReference type="NCBI Taxonomy" id="1336235"/>
    <lineage>
        <taxon>Bacteria</taxon>
        <taxon>Pseudomonadati</taxon>
        <taxon>Pseudomonadota</taxon>
        <taxon>Alphaproteobacteria</taxon>
        <taxon>Hyphomicrobiales</taxon>
        <taxon>Rhizobiaceae</taxon>
        <taxon>Ciceribacter</taxon>
    </lineage>
</organism>
<evidence type="ECO:0000256" key="1">
    <source>
        <dbReference type="ARBA" id="ARBA00004167"/>
    </source>
</evidence>
<evidence type="ECO:0000256" key="6">
    <source>
        <dbReference type="ARBA" id="ARBA00022989"/>
    </source>
</evidence>
<dbReference type="GO" id="GO:0008373">
    <property type="term" value="F:sialyltransferase activity"/>
    <property type="evidence" value="ECO:0007669"/>
    <property type="project" value="InterPro"/>
</dbReference>
<gene>
    <name evidence="9" type="ORF">RHIZ70_206</name>
</gene>
<evidence type="ECO:0000256" key="8">
    <source>
        <dbReference type="ARBA" id="ARBA00023180"/>
    </source>
</evidence>
<dbReference type="GO" id="GO:0016020">
    <property type="term" value="C:membrane"/>
    <property type="evidence" value="ECO:0007669"/>
    <property type="project" value="UniProtKB-SubCell"/>
</dbReference>
<comment type="subcellular location">
    <subcellularLocation>
        <location evidence="2">Endomembrane system</location>
    </subcellularLocation>
    <subcellularLocation>
        <location evidence="1">Membrane</location>
        <topology evidence="1">Single-pass membrane protein</topology>
    </subcellularLocation>
</comment>
<dbReference type="AlphaFoldDB" id="A0A376A9T0"/>
<dbReference type="Gene3D" id="3.90.1480.20">
    <property type="entry name" value="Glycosyl transferase family 29"/>
    <property type="match status" value="1"/>
</dbReference>
<evidence type="ECO:0000256" key="3">
    <source>
        <dbReference type="ARBA" id="ARBA00022676"/>
    </source>
</evidence>
<keyword evidence="5" id="KW-0812">Transmembrane</keyword>
<dbReference type="InterPro" id="IPR038578">
    <property type="entry name" value="GT29-like_sf"/>
</dbReference>
<name>A0A376A9T0_9HYPH</name>
<keyword evidence="7" id="KW-0472">Membrane</keyword>